<dbReference type="InterPro" id="IPR004115">
    <property type="entry name" value="GAD-like_sf"/>
</dbReference>
<dbReference type="Gene3D" id="3.30.1360.30">
    <property type="entry name" value="GAD-like domain"/>
    <property type="match status" value="1"/>
</dbReference>
<reference evidence="7" key="1">
    <citation type="journal article" date="2022" name="Nat. Microbiol.">
        <title>Unique mobile elements and scalable gene flow at the prokaryote-eukaryote boundary revealed by circularized Asgard archaea genomes.</title>
        <authorList>
            <person name="Wu F."/>
            <person name="Speth D.R."/>
            <person name="Philosof A."/>
            <person name="Cremiere A."/>
            <person name="Narayanan A."/>
            <person name="Barco R.A."/>
            <person name="Connon S.A."/>
            <person name="Amend J.P."/>
            <person name="Antoshechkin I.A."/>
            <person name="Orphan V.J."/>
        </authorList>
    </citation>
    <scope>NUCLEOTIDE SEQUENCE</scope>
    <source>
        <strain evidence="7">PM71</strain>
    </source>
</reference>
<dbReference type="GO" id="GO:0004812">
    <property type="term" value="F:aminoacyl-tRNA ligase activity"/>
    <property type="evidence" value="ECO:0007669"/>
    <property type="project" value="InterPro"/>
</dbReference>
<gene>
    <name evidence="5 7" type="primary">gatE</name>
    <name evidence="7" type="ORF">K9W45_11535</name>
</gene>
<comment type="catalytic activity">
    <reaction evidence="5">
        <text>L-glutamyl-tRNA(Gln) + L-glutamine + ATP + H2O = L-glutaminyl-tRNA(Gln) + L-glutamate + ADP + phosphate + H(+)</text>
        <dbReference type="Rhea" id="RHEA:17521"/>
        <dbReference type="Rhea" id="RHEA-COMP:9681"/>
        <dbReference type="Rhea" id="RHEA-COMP:9684"/>
        <dbReference type="ChEBI" id="CHEBI:15377"/>
        <dbReference type="ChEBI" id="CHEBI:15378"/>
        <dbReference type="ChEBI" id="CHEBI:29985"/>
        <dbReference type="ChEBI" id="CHEBI:30616"/>
        <dbReference type="ChEBI" id="CHEBI:43474"/>
        <dbReference type="ChEBI" id="CHEBI:58359"/>
        <dbReference type="ChEBI" id="CHEBI:78520"/>
        <dbReference type="ChEBI" id="CHEBI:78521"/>
        <dbReference type="ChEBI" id="CHEBI:456216"/>
    </reaction>
</comment>
<dbReference type="HAMAP" id="MF_00588">
    <property type="entry name" value="GatE"/>
    <property type="match status" value="1"/>
</dbReference>
<evidence type="ECO:0000256" key="5">
    <source>
        <dbReference type="HAMAP-Rule" id="MF_00588"/>
    </source>
</evidence>
<comment type="similarity">
    <text evidence="5">Belongs to the GatB/GatE family. GatE subfamily.</text>
</comment>
<dbReference type="InterPro" id="IPR004414">
    <property type="entry name" value="GatE"/>
</dbReference>
<dbReference type="SUPFAM" id="SSF55261">
    <property type="entry name" value="GAD domain-like"/>
    <property type="match status" value="1"/>
</dbReference>
<evidence type="ECO:0000256" key="2">
    <source>
        <dbReference type="ARBA" id="ARBA00022741"/>
    </source>
</evidence>
<evidence type="ECO:0000256" key="3">
    <source>
        <dbReference type="ARBA" id="ARBA00022840"/>
    </source>
</evidence>
<keyword evidence="4 5" id="KW-0648">Protein biosynthesis</keyword>
<evidence type="ECO:0000259" key="6">
    <source>
        <dbReference type="Pfam" id="PF02934"/>
    </source>
</evidence>
<dbReference type="GO" id="GO:0006412">
    <property type="term" value="P:translation"/>
    <property type="evidence" value="ECO:0007669"/>
    <property type="project" value="UniProtKB-UniRule"/>
</dbReference>
<dbReference type="Proteomes" id="UP001201020">
    <property type="component" value="Chromosome"/>
</dbReference>
<evidence type="ECO:0000256" key="4">
    <source>
        <dbReference type="ARBA" id="ARBA00022917"/>
    </source>
</evidence>
<feature type="domain" description="Aspartyl/Glutamyl-tRNA(Gln) amidotransferase subunit B/E catalytic" evidence="6">
    <location>
        <begin position="19"/>
        <end position="465"/>
    </location>
</feature>
<dbReference type="EMBL" id="CP084166">
    <property type="protein sequence ID" value="UJG40456.1"/>
    <property type="molecule type" value="Genomic_DNA"/>
</dbReference>
<dbReference type="GO" id="GO:0005524">
    <property type="term" value="F:ATP binding"/>
    <property type="evidence" value="ECO:0007669"/>
    <property type="project" value="UniProtKB-KW"/>
</dbReference>
<dbReference type="AlphaFoldDB" id="A0A9Y1BJZ1"/>
<dbReference type="GO" id="GO:0050567">
    <property type="term" value="F:glutaminyl-tRNA synthase (glutamine-hydrolyzing) activity"/>
    <property type="evidence" value="ECO:0007669"/>
    <property type="project" value="UniProtKB-UniRule"/>
</dbReference>
<proteinExistence type="inferred from homology"/>
<dbReference type="Pfam" id="PF02934">
    <property type="entry name" value="GatB_N"/>
    <property type="match status" value="1"/>
</dbReference>
<dbReference type="GO" id="GO:0070681">
    <property type="term" value="P:glutaminyl-tRNAGln biosynthesis via transamidation"/>
    <property type="evidence" value="ECO:0007669"/>
    <property type="project" value="TreeGrafter"/>
</dbReference>
<comment type="function">
    <text evidence="5">Allows the formation of correctly charged Gln-tRNA(Gln) through the transamidation of misacylated Glu-tRNA(Gln) in organisms which lack glutaminyl-tRNA synthetase. The reaction takes place in the presence of glutamine and ATP through an activated gamma-phospho-Glu-tRNA(Gln). The GatDE system is specific for glutamate and does not act on aspartate.</text>
</comment>
<evidence type="ECO:0000313" key="7">
    <source>
        <dbReference type="EMBL" id="UJG40456.1"/>
    </source>
</evidence>
<dbReference type="NCBIfam" id="NF003107">
    <property type="entry name" value="PRK04028.1"/>
    <property type="match status" value="1"/>
</dbReference>
<dbReference type="GO" id="GO:0005737">
    <property type="term" value="C:cytoplasm"/>
    <property type="evidence" value="ECO:0007669"/>
    <property type="project" value="InterPro"/>
</dbReference>
<dbReference type="PANTHER" id="PTHR11659:SF2">
    <property type="entry name" value="GLUTAMYL-TRNA(GLN) AMIDOTRANSFERASE SUBUNIT E"/>
    <property type="match status" value="1"/>
</dbReference>
<dbReference type="InterPro" id="IPR017959">
    <property type="entry name" value="Asn/Gln-tRNA_amidoTrfase_suB/E"/>
</dbReference>
<dbReference type="SUPFAM" id="SSF55931">
    <property type="entry name" value="Glutamine synthetase/guanido kinase"/>
    <property type="match status" value="1"/>
</dbReference>
<dbReference type="InterPro" id="IPR006075">
    <property type="entry name" value="Asn/Gln-tRNA_Trfase_suB/E_cat"/>
</dbReference>
<keyword evidence="1 5" id="KW-0436">Ligase</keyword>
<protein>
    <recommendedName>
        <fullName evidence="5">Glutamyl-tRNA(Gln) amidotransferase subunit E</fullName>
        <shortName evidence="5">Glu-ADT subunit E</shortName>
        <ecNumber evidence="5">6.3.5.-</ecNumber>
    </recommendedName>
</protein>
<dbReference type="PANTHER" id="PTHR11659">
    <property type="entry name" value="GLUTAMYL-TRNA GLN AMIDOTRANSFERASE SUBUNIT B MITOCHONDRIAL AND PROKARYOTIC PET112-RELATED"/>
    <property type="match status" value="1"/>
</dbReference>
<keyword evidence="2 5" id="KW-0547">Nucleotide-binding</keyword>
<dbReference type="InterPro" id="IPR014746">
    <property type="entry name" value="Gln_synth/guanido_kin_cat_dom"/>
</dbReference>
<keyword evidence="3 5" id="KW-0067">ATP-binding</keyword>
<dbReference type="EC" id="6.3.5.-" evidence="5"/>
<comment type="subunit">
    <text evidence="5">Heterodimer of GatD and GatE.</text>
</comment>
<accession>A0A9Y1BJZ1</accession>
<dbReference type="NCBIfam" id="TIGR00134">
    <property type="entry name" value="gatE_arch"/>
    <property type="match status" value="1"/>
</dbReference>
<organism evidence="7">
    <name type="scientific">Candidatus Heimdallarchaeum aukensis</name>
    <dbReference type="NCBI Taxonomy" id="2876573"/>
    <lineage>
        <taxon>Archaea</taxon>
        <taxon>Promethearchaeati</taxon>
        <taxon>Candidatus Heimdallarchaeota</taxon>
        <taxon>Candidatus Heimdallarchaeia (ex Rinke et al. 2021) (nom. nud.)</taxon>
        <taxon>Candidatus Heimdallarchaeales</taxon>
        <taxon>Candidatus Heimdallarchaeaceae</taxon>
        <taxon>Candidatus Heimdallarchaeum</taxon>
    </lineage>
</organism>
<name>A0A9Y1BJZ1_9ARCH</name>
<sequence length="650" mass="75698">MIDPDSLTDDDFRKLGFHAGLEVHHQLQSRRKLFCNCEPVLEEDPHNFDYSFHRYFRPVLGEMGDFDEGMLIEYEKGYKVIYYANERNTCTYEMDETPPFMPDMETITKGFILAFYFDCKAFAEEVVVNRKQYLDGSITTGFQRTFIIARDGYVPLQNGKKVRISNLHVEEDAARRVNWFDTSERTVYYNLDRLGVPLAEIITDHLDVDTPSELIETALQIGRVLRISKIGRRGIGAVRQDVNISITGGDRVELKGVQDIHMFDKYCRREVVRQHSLIEIQKEMLERGLKKEDFEHTYIDISHLFALPPKKKVFATIFPKMKGLFGKEIQPGKDFGIDIFEKSMLITGIPTDYHFHSDEFDENSVRKRNNNYSRIPINEELYQKIQTLLNTKDSDAFVVVQGSEKACMHALKKIIERVKLALDGVPQETRRVTPDGNSEFLRVIHGKDRIYPDTDTPPILIDLEKLEEWKKEVGIKPWELLEELSKRYNFTQNQVDLLIRDDKLELFSEFTDELELDGALAYTLLIEKPREFRRKHMPLTNEVIKRCARLLSKGIIHREQLNTVLEFLQENPDSTEETIKEHFSTQYNEKELEDLIKKELENLSFEDVNNKNMAFQLVLPNLVARIIGKTNNCVSGGKIAKMIENFLEVK</sequence>
<evidence type="ECO:0000256" key="1">
    <source>
        <dbReference type="ARBA" id="ARBA00022598"/>
    </source>
</evidence>